<evidence type="ECO:0000256" key="2">
    <source>
        <dbReference type="SAM" id="SignalP"/>
    </source>
</evidence>
<accession>A0A395SX37</accession>
<feature type="chain" id="PRO_5017344620" description="Glucose-methanol-choline oxidoreductase N-terminal domain-containing protein" evidence="2">
    <location>
        <begin position="16"/>
        <end position="638"/>
    </location>
</feature>
<comment type="similarity">
    <text evidence="1">Belongs to the GMC oxidoreductase family.</text>
</comment>
<dbReference type="InterPro" id="IPR007867">
    <property type="entry name" value="GMC_OxRtase_C"/>
</dbReference>
<dbReference type="SUPFAM" id="SSF54373">
    <property type="entry name" value="FAD-linked reductases, C-terminal domain"/>
    <property type="match status" value="1"/>
</dbReference>
<dbReference type="InterPro" id="IPR000172">
    <property type="entry name" value="GMC_OxRdtase_N"/>
</dbReference>
<dbReference type="Proteomes" id="UP000266234">
    <property type="component" value="Unassembled WGS sequence"/>
</dbReference>
<comment type="caution">
    <text evidence="4">The sequence shown here is derived from an EMBL/GenBank/DDBJ whole genome shotgun (WGS) entry which is preliminary data.</text>
</comment>
<name>A0A395SX37_9HYPO</name>
<dbReference type="GO" id="GO:0050660">
    <property type="term" value="F:flavin adenine dinucleotide binding"/>
    <property type="evidence" value="ECO:0007669"/>
    <property type="project" value="InterPro"/>
</dbReference>
<dbReference type="Gene3D" id="3.30.560.10">
    <property type="entry name" value="Glucose Oxidase, domain 3"/>
    <property type="match status" value="1"/>
</dbReference>
<dbReference type="OrthoDB" id="269227at2759"/>
<dbReference type="Pfam" id="PF05199">
    <property type="entry name" value="GMC_oxred_C"/>
    <property type="match status" value="1"/>
</dbReference>
<dbReference type="Gene3D" id="3.50.50.60">
    <property type="entry name" value="FAD/NAD(P)-binding domain"/>
    <property type="match status" value="1"/>
</dbReference>
<reference evidence="4 5" key="1">
    <citation type="journal article" date="2018" name="PLoS Pathog.">
        <title>Evolution of structural diversity of trichothecenes, a family of toxins produced by plant pathogenic and entomopathogenic fungi.</title>
        <authorList>
            <person name="Proctor R.H."/>
            <person name="McCormick S.P."/>
            <person name="Kim H.S."/>
            <person name="Cardoza R.E."/>
            <person name="Stanley A.M."/>
            <person name="Lindo L."/>
            <person name="Kelly A."/>
            <person name="Brown D.W."/>
            <person name="Lee T."/>
            <person name="Vaughan M.M."/>
            <person name="Alexander N.J."/>
            <person name="Busman M."/>
            <person name="Gutierrez S."/>
        </authorList>
    </citation>
    <scope>NUCLEOTIDE SEQUENCE [LARGE SCALE GENOMIC DNA]</scope>
    <source>
        <strain evidence="4 5">NRRL 20695</strain>
    </source>
</reference>
<dbReference type="PANTHER" id="PTHR11552:SF213">
    <property type="entry name" value="DEHYDROGENASE, PUTATIVE-RELATED"/>
    <property type="match status" value="1"/>
</dbReference>
<evidence type="ECO:0000313" key="5">
    <source>
        <dbReference type="Proteomes" id="UP000266234"/>
    </source>
</evidence>
<dbReference type="GO" id="GO:0016614">
    <property type="term" value="F:oxidoreductase activity, acting on CH-OH group of donors"/>
    <property type="evidence" value="ECO:0007669"/>
    <property type="project" value="InterPro"/>
</dbReference>
<dbReference type="SUPFAM" id="SSF51905">
    <property type="entry name" value="FAD/NAD(P)-binding domain"/>
    <property type="match status" value="1"/>
</dbReference>
<dbReference type="InterPro" id="IPR012132">
    <property type="entry name" value="GMC_OxRdtase"/>
</dbReference>
<dbReference type="PIRSF" id="PIRSF000137">
    <property type="entry name" value="Alcohol_oxidase"/>
    <property type="match status" value="1"/>
</dbReference>
<evidence type="ECO:0000313" key="4">
    <source>
        <dbReference type="EMBL" id="RGP77050.1"/>
    </source>
</evidence>
<dbReference type="PANTHER" id="PTHR11552">
    <property type="entry name" value="GLUCOSE-METHANOL-CHOLINE GMC OXIDOREDUCTASE"/>
    <property type="match status" value="1"/>
</dbReference>
<organism evidence="4 5">
    <name type="scientific">Fusarium longipes</name>
    <dbReference type="NCBI Taxonomy" id="694270"/>
    <lineage>
        <taxon>Eukaryota</taxon>
        <taxon>Fungi</taxon>
        <taxon>Dikarya</taxon>
        <taxon>Ascomycota</taxon>
        <taxon>Pezizomycotina</taxon>
        <taxon>Sordariomycetes</taxon>
        <taxon>Hypocreomycetidae</taxon>
        <taxon>Hypocreales</taxon>
        <taxon>Nectriaceae</taxon>
        <taxon>Fusarium</taxon>
    </lineage>
</organism>
<dbReference type="AlphaFoldDB" id="A0A395SX37"/>
<dbReference type="InterPro" id="IPR036188">
    <property type="entry name" value="FAD/NAD-bd_sf"/>
</dbReference>
<dbReference type="STRING" id="694270.A0A395SX37"/>
<proteinExistence type="inferred from homology"/>
<feature type="domain" description="Glucose-methanol-choline oxidoreductase N-terminal" evidence="3">
    <location>
        <begin position="352"/>
        <end position="366"/>
    </location>
</feature>
<keyword evidence="5" id="KW-1185">Reference proteome</keyword>
<evidence type="ECO:0000256" key="1">
    <source>
        <dbReference type="ARBA" id="ARBA00010790"/>
    </source>
</evidence>
<protein>
    <recommendedName>
        <fullName evidence="3">Glucose-methanol-choline oxidoreductase N-terminal domain-containing protein</fullName>
    </recommendedName>
</protein>
<dbReference type="PROSITE" id="PS00624">
    <property type="entry name" value="GMC_OXRED_2"/>
    <property type="match status" value="1"/>
</dbReference>
<evidence type="ECO:0000259" key="3">
    <source>
        <dbReference type="PROSITE" id="PS00624"/>
    </source>
</evidence>
<dbReference type="Pfam" id="PF00732">
    <property type="entry name" value="GMC_oxred_N"/>
    <property type="match status" value="1"/>
</dbReference>
<dbReference type="EMBL" id="PXOG01000102">
    <property type="protein sequence ID" value="RGP77050.1"/>
    <property type="molecule type" value="Genomic_DNA"/>
</dbReference>
<gene>
    <name evidence="4" type="ORF">FLONG3_4879</name>
</gene>
<sequence length="638" mass="69779">MRFVTLSLLTGLTSALPTSHPSEYEFVIIGSGPGGGTLAANLARAGHSVFLIEAGGYQGDTPLQRIPAMADRVAEHPSMSWSFYVNHYQNETQAQQDSKFAYKLSNGTLWSGLNPPGGAEPLGILYPRGATLGGSAQLNAMNLAIPPDRDWDYISNLTGDRSWESNKMRELFVNVENCTYVPKDSPGHGFNGFVQSNRNDISYVTGRPGVVSVLRNAYKATESINANGPDDIQRLMQRDINRINKDQYSPGLFQIPLHIDGLKQRNGAWRYLHETLAARAEDGSVLYPLTVSTHSLATRVIHKCEKGKKPRAYGVEYLKGEGLYSADKRYNETDSGCLVNVTASREVIVAGGAFNTPQILKLSGIGPREELEDLGIPVITDLPAVGNYLQDNYEGGVTVEASTPWENSPFQNCTFTLQDSDPCYQEWENSHTGPYGEGAAPLSLLYRSSVSETNDTDLFFFGAAGAVFRGYFPGYSTWQAPPTSWFWSIVKMQPGNTAGTVKLRSKDPRQAPKIDFNFFSEKGDRDLKAIQEGVEHALSIFNSTGAPYAPFTIVEPRPDVSIQQGIMDEAFSHHATSSCRMGPAGDKNYCVDSKFRVNGINGLRVVDASIFPRTPGAFPTAPTFMISQKAFGDILGDI</sequence>
<keyword evidence="2" id="KW-0732">Signal</keyword>
<feature type="signal peptide" evidence="2">
    <location>
        <begin position="1"/>
        <end position="15"/>
    </location>
</feature>